<dbReference type="RefSeq" id="WP_095089597.1">
    <property type="nucleotide sequence ID" value="NZ_BMDM01000001.1"/>
</dbReference>
<keyword evidence="3 6" id="KW-0326">Glycosidase</keyword>
<dbReference type="Proteomes" id="UP000242084">
    <property type="component" value="Chromosome 1"/>
</dbReference>
<keyword evidence="2 6" id="KW-0378">Hydrolase</keyword>
<dbReference type="EC" id="3.2.1.86" evidence="7"/>
<keyword evidence="8" id="KW-1185">Reference proteome</keyword>
<evidence type="ECO:0000313" key="8">
    <source>
        <dbReference type="Proteomes" id="UP000242084"/>
    </source>
</evidence>
<evidence type="ECO:0000313" key="7">
    <source>
        <dbReference type="EMBL" id="SNV78649.1"/>
    </source>
</evidence>
<organism evidence="7 8">
    <name type="scientific">Mammaliicoccus stepanovicii</name>
    <dbReference type="NCBI Taxonomy" id="643214"/>
    <lineage>
        <taxon>Bacteria</taxon>
        <taxon>Bacillati</taxon>
        <taxon>Bacillota</taxon>
        <taxon>Bacilli</taxon>
        <taxon>Bacillales</taxon>
        <taxon>Staphylococcaceae</taxon>
        <taxon>Mammaliicoccus</taxon>
    </lineage>
</organism>
<dbReference type="SUPFAM" id="SSF51445">
    <property type="entry name" value="(Trans)glycosidases"/>
    <property type="match status" value="1"/>
</dbReference>
<dbReference type="GO" id="GO:0016052">
    <property type="term" value="P:carbohydrate catabolic process"/>
    <property type="evidence" value="ECO:0007669"/>
    <property type="project" value="TreeGrafter"/>
</dbReference>
<dbReference type="PANTHER" id="PTHR10353">
    <property type="entry name" value="GLYCOSYL HYDROLASE"/>
    <property type="match status" value="1"/>
</dbReference>
<evidence type="ECO:0000256" key="2">
    <source>
        <dbReference type="ARBA" id="ARBA00022801"/>
    </source>
</evidence>
<protein>
    <submittedName>
        <fullName evidence="7">Beta-glucosidase</fullName>
        <ecNumber evidence="7">3.2.1.86</ecNumber>
    </submittedName>
</protein>
<sequence>MDENIGFKNNFLWGGATAANQIEGAFDIDGKGLSSADFIEYIPKEQRTKDNHMEVTTEHIESVLSGEHSGRFPKREGINFYHRYEEDIKLLAEMGFKAFRLSIHWSRIFPSGYEEKPNEAGLAFYDKVFKTLRKYNIEPIVTLSHYETPYGLTEKYNGWMGRAVIGHFERYAKTVFKRYKGLVKYWITFNEINIINISPFTGGGVISDQLANPLGDPYQALHHQLVASSLATKALREIDSDAQIGCMLARMKHYPYTCNPEDVLKAMQDDQMNLLYTDVHVLGEYPNYYKRFLKENHIELKFEEGDLEILKSYTVDYISFSYYMSLLSANSEEGERTEGNLMNSLKNPYLEASDWGWQIDPIGIRIVLNEFWDRYHKPLFIVENGLGAKDKVESDGTINDTYRIDYLEKHITEIKKAVLDGVNVMGYLAWGPIDLVSMSTSEMSKRYGFIYVDKDDEGNGTEKRIKKKSFNWFKHIIQTNGSHL</sequence>
<dbReference type="InterPro" id="IPR018120">
    <property type="entry name" value="Glyco_hydro_1_AS"/>
</dbReference>
<dbReference type="Gene3D" id="3.20.20.80">
    <property type="entry name" value="Glycosidases"/>
    <property type="match status" value="1"/>
</dbReference>
<feature type="active site" description="Nucleophile" evidence="4">
    <location>
        <position position="383"/>
    </location>
</feature>
<dbReference type="Pfam" id="PF00232">
    <property type="entry name" value="Glyco_hydro_1"/>
    <property type="match status" value="1"/>
</dbReference>
<gene>
    <name evidence="7" type="primary">bglH</name>
    <name evidence="7" type="ORF">SAMEA4384403_02230</name>
</gene>
<dbReference type="FunFam" id="3.20.20.80:FF:000004">
    <property type="entry name" value="Beta-glucosidase 6-phospho-beta-glucosidase"/>
    <property type="match status" value="1"/>
</dbReference>
<dbReference type="GO" id="GO:0005829">
    <property type="term" value="C:cytosol"/>
    <property type="evidence" value="ECO:0007669"/>
    <property type="project" value="TreeGrafter"/>
</dbReference>
<dbReference type="PROSITE" id="PS00572">
    <property type="entry name" value="GLYCOSYL_HYDROL_F1_1"/>
    <property type="match status" value="1"/>
</dbReference>
<evidence type="ECO:0000256" key="5">
    <source>
        <dbReference type="RuleBase" id="RU003690"/>
    </source>
</evidence>
<dbReference type="EMBL" id="LT906462">
    <property type="protein sequence ID" value="SNV78649.1"/>
    <property type="molecule type" value="Genomic_DNA"/>
</dbReference>
<dbReference type="PRINTS" id="PR00131">
    <property type="entry name" value="GLHYDRLASE1"/>
</dbReference>
<dbReference type="InterPro" id="IPR017853">
    <property type="entry name" value="GH"/>
</dbReference>
<dbReference type="InterPro" id="IPR033132">
    <property type="entry name" value="GH_1_N_CS"/>
</dbReference>
<evidence type="ECO:0000256" key="3">
    <source>
        <dbReference type="ARBA" id="ARBA00023295"/>
    </source>
</evidence>
<proteinExistence type="inferred from homology"/>
<name>A0A240A5T8_9STAP</name>
<dbReference type="AlphaFoldDB" id="A0A240A5T8"/>
<evidence type="ECO:0000256" key="6">
    <source>
        <dbReference type="RuleBase" id="RU004468"/>
    </source>
</evidence>
<dbReference type="InterPro" id="IPR001360">
    <property type="entry name" value="Glyco_hydro_1"/>
</dbReference>
<comment type="similarity">
    <text evidence="1 5">Belongs to the glycosyl hydrolase 1 family.</text>
</comment>
<reference evidence="7 8" key="1">
    <citation type="submission" date="2017-06" db="EMBL/GenBank/DDBJ databases">
        <authorList>
            <consortium name="Pathogen Informatics"/>
        </authorList>
    </citation>
    <scope>NUCLEOTIDE SEQUENCE [LARGE SCALE GENOMIC DNA]</scope>
    <source>
        <strain evidence="7 8">NCTC13839</strain>
    </source>
</reference>
<dbReference type="GO" id="GO:0008706">
    <property type="term" value="F:6-phospho-beta-glucosidase activity"/>
    <property type="evidence" value="ECO:0007669"/>
    <property type="project" value="UniProtKB-EC"/>
</dbReference>
<accession>A0A240A5T8</accession>
<dbReference type="OrthoDB" id="9765195at2"/>
<dbReference type="KEGG" id="sste:SAMEA4384403_2230"/>
<evidence type="ECO:0000256" key="1">
    <source>
        <dbReference type="ARBA" id="ARBA00010838"/>
    </source>
</evidence>
<dbReference type="PANTHER" id="PTHR10353:SF122">
    <property type="entry name" value="6-PHOSPHO-BETA-GLUCOSIDASE ASCB-RELATED"/>
    <property type="match status" value="1"/>
</dbReference>
<evidence type="ECO:0000256" key="4">
    <source>
        <dbReference type="PROSITE-ProRule" id="PRU10055"/>
    </source>
</evidence>
<dbReference type="PROSITE" id="PS00653">
    <property type="entry name" value="GLYCOSYL_HYDROL_F1_2"/>
    <property type="match status" value="1"/>
</dbReference>